<keyword evidence="3" id="KW-0539">Nucleus</keyword>
<evidence type="ECO:0000313" key="5">
    <source>
        <dbReference type="EMBL" id="MCD7448033.1"/>
    </source>
</evidence>
<evidence type="ECO:0000256" key="3">
    <source>
        <dbReference type="ARBA" id="ARBA00023242"/>
    </source>
</evidence>
<dbReference type="EMBL" id="JACEIK010000050">
    <property type="protein sequence ID" value="MCD7448033.1"/>
    <property type="molecule type" value="Genomic_DNA"/>
</dbReference>
<evidence type="ECO:0000256" key="2">
    <source>
        <dbReference type="ARBA" id="ARBA00022737"/>
    </source>
</evidence>
<evidence type="ECO:0000259" key="4">
    <source>
        <dbReference type="Pfam" id="PF05843"/>
    </source>
</evidence>
<dbReference type="PANTHER" id="PTHR19980:SF0">
    <property type="entry name" value="CLEAVAGE STIMULATION FACTOR SUBUNIT 3"/>
    <property type="match status" value="1"/>
</dbReference>
<evidence type="ECO:0000256" key="1">
    <source>
        <dbReference type="ARBA" id="ARBA00004123"/>
    </source>
</evidence>
<gene>
    <name evidence="5" type="ORF">HAX54_037346</name>
</gene>
<dbReference type="InterPro" id="IPR045243">
    <property type="entry name" value="Rna14-like"/>
</dbReference>
<dbReference type="Proteomes" id="UP000823775">
    <property type="component" value="Unassembled WGS sequence"/>
</dbReference>
<dbReference type="Gene3D" id="1.25.40.1040">
    <property type="match status" value="1"/>
</dbReference>
<protein>
    <recommendedName>
        <fullName evidence="4">Suppressor of forked domain-containing protein</fullName>
    </recommendedName>
</protein>
<dbReference type="InterPro" id="IPR011990">
    <property type="entry name" value="TPR-like_helical_dom_sf"/>
</dbReference>
<feature type="domain" description="Suppressor of forked" evidence="4">
    <location>
        <begin position="68"/>
        <end position="281"/>
    </location>
</feature>
<reference evidence="5 6" key="1">
    <citation type="journal article" date="2021" name="BMC Genomics">
        <title>Datura genome reveals duplications of psychoactive alkaloid biosynthetic genes and high mutation rate following tissue culture.</title>
        <authorList>
            <person name="Rajewski A."/>
            <person name="Carter-House D."/>
            <person name="Stajich J."/>
            <person name="Litt A."/>
        </authorList>
    </citation>
    <scope>NUCLEOTIDE SEQUENCE [LARGE SCALE GENOMIC DNA]</scope>
    <source>
        <strain evidence="5">AR-01</strain>
    </source>
</reference>
<dbReference type="SUPFAM" id="SSF48452">
    <property type="entry name" value="TPR-like"/>
    <property type="match status" value="1"/>
</dbReference>
<dbReference type="SMART" id="SM00386">
    <property type="entry name" value="HAT"/>
    <property type="match status" value="4"/>
</dbReference>
<accession>A0ABS8RN97</accession>
<dbReference type="Pfam" id="PF05843">
    <property type="entry name" value="Suf"/>
    <property type="match status" value="1"/>
</dbReference>
<comment type="caution">
    <text evidence="5">The sequence shown here is derived from an EMBL/GenBank/DDBJ whole genome shotgun (WGS) entry which is preliminary data.</text>
</comment>
<keyword evidence="2" id="KW-0677">Repeat</keyword>
<organism evidence="5 6">
    <name type="scientific">Datura stramonium</name>
    <name type="common">Jimsonweed</name>
    <name type="synonym">Common thornapple</name>
    <dbReference type="NCBI Taxonomy" id="4076"/>
    <lineage>
        <taxon>Eukaryota</taxon>
        <taxon>Viridiplantae</taxon>
        <taxon>Streptophyta</taxon>
        <taxon>Embryophyta</taxon>
        <taxon>Tracheophyta</taxon>
        <taxon>Spermatophyta</taxon>
        <taxon>Magnoliopsida</taxon>
        <taxon>eudicotyledons</taxon>
        <taxon>Gunneridae</taxon>
        <taxon>Pentapetalae</taxon>
        <taxon>asterids</taxon>
        <taxon>lamiids</taxon>
        <taxon>Solanales</taxon>
        <taxon>Solanaceae</taxon>
        <taxon>Solanoideae</taxon>
        <taxon>Datureae</taxon>
        <taxon>Datura</taxon>
    </lineage>
</organism>
<keyword evidence="6" id="KW-1185">Reference proteome</keyword>
<evidence type="ECO:0000313" key="6">
    <source>
        <dbReference type="Proteomes" id="UP000823775"/>
    </source>
</evidence>
<comment type="subcellular location">
    <subcellularLocation>
        <location evidence="1">Nucleus</location>
    </subcellularLocation>
</comment>
<proteinExistence type="predicted"/>
<dbReference type="InterPro" id="IPR003107">
    <property type="entry name" value="HAT"/>
</dbReference>
<dbReference type="PANTHER" id="PTHR19980">
    <property type="entry name" value="RNA CLEAVAGE STIMULATION FACTOR"/>
    <property type="match status" value="1"/>
</dbReference>
<name>A0ABS8RN97_DATST</name>
<sequence length="321" mass="37137">MYSAKGLVSEYQQIQQCKGLYIERKKYIDEIDLEYLHDSPFGSSKAIPSLKCAVLSPQLVSCGDSDAIESDDIEEEMQWMAWKKLLAFEKANPQRIDSASANKRIVFTYEQCLMCPYHYPDIWYEYATWHARSWFSRLCYQDSEMLRPYAELEESRGAIQAAKKVYESLLGDGSNASALSHIQFIRFLRRSEGVEAARKYFVDARKSPNCTYHVYVAYAMMAFCLDKDAKMAHNVFEAGLKRFMHEPGYILEYADFLHRLNDDRNIRALFERALSSLPPEESVEVALEVNESVYVILVSSWTLYVHIDVILWFHLLLSGLA</sequence>
<dbReference type="InterPro" id="IPR008847">
    <property type="entry name" value="Suf"/>
</dbReference>